<dbReference type="InterPro" id="IPR041542">
    <property type="entry name" value="GH43_C2"/>
</dbReference>
<sequence length="622" mass="67860">MLAPAGFLCLSALVGTAASTPLTPRQSSTFTNPVLWEDHPDLDVFRVGSVFYYSSSTFAYSPGAPVLKSYDLVRWTPVTHSVPRLNFGSGYDLPNGTPGAYVKGIWASTLRYRRSNDRFYWYGCVDGRTYLWTSPGGNASSNAGDVPQDAWNWQPASQPINSCYYDAGLLIDDDDTMYIAYGNPAIHVAQLSADGTREVRNQQRVYSPPSGTTVEGARFYKINGRYYILVTRPADAEYVLRSTTGSPFGPYESRTLVSRISGPLANAGFAHQGGIVDAPDGKWYYVAFMDAYPGGRIPVVAPLRWTSDGWPELVTDAQGRWAASYPLPVASGKTVTGSGILQSTDLDEFRGSRLSEHWEWNHNPDTSRFALAGGGLVLRTASVTGDLFAARNTLTRRIAGPKSRGTFRVDVRGMRDGDRAGAVLFRDRAGYIGVWKQGSEARLVVVDDLRLTEGQWTTASTGRVATNGPVLDANAQQDVWLRIEADITPAFGTNTERTATFSYSLDGGRTFTRLGPAVSMTNSWRYFTGYRFGVFNFATKSLGGEIKVKSFKMDMGSGNPSNPSNPPPPTPTSTAVVPAPTPTQGPVAGHWEQCGGNGWTGPTRCESPWTCTKLNDWYHQCL</sequence>
<dbReference type="Gene3D" id="2.115.10.20">
    <property type="entry name" value="Glycosyl hydrolase domain, family 43"/>
    <property type="match status" value="1"/>
</dbReference>
<dbReference type="Proteomes" id="UP001600064">
    <property type="component" value="Unassembled WGS sequence"/>
</dbReference>
<dbReference type="PROSITE" id="PS51164">
    <property type="entry name" value="CBM1_2"/>
    <property type="match status" value="1"/>
</dbReference>
<comment type="similarity">
    <text evidence="1">Belongs to the glycosyl hydrolase 43 family.</text>
</comment>
<dbReference type="SUPFAM" id="SSF57180">
    <property type="entry name" value="Cellulose-binding domain"/>
    <property type="match status" value="1"/>
</dbReference>
<reference evidence="8 9" key="1">
    <citation type="journal article" date="2024" name="Commun. Biol.">
        <title>Comparative genomic analysis of thermophilic fungi reveals convergent evolutionary adaptations and gene losses.</title>
        <authorList>
            <person name="Steindorff A.S."/>
            <person name="Aguilar-Pontes M.V."/>
            <person name="Robinson A.J."/>
            <person name="Andreopoulos B."/>
            <person name="LaButti K."/>
            <person name="Kuo A."/>
            <person name="Mondo S."/>
            <person name="Riley R."/>
            <person name="Otillar R."/>
            <person name="Haridas S."/>
            <person name="Lipzen A."/>
            <person name="Grimwood J."/>
            <person name="Schmutz J."/>
            <person name="Clum A."/>
            <person name="Reid I.D."/>
            <person name="Moisan M.C."/>
            <person name="Butler G."/>
            <person name="Nguyen T.T.M."/>
            <person name="Dewar K."/>
            <person name="Conant G."/>
            <person name="Drula E."/>
            <person name="Henrissat B."/>
            <person name="Hansel C."/>
            <person name="Singer S."/>
            <person name="Hutchinson M.I."/>
            <person name="de Vries R.P."/>
            <person name="Natvig D.O."/>
            <person name="Powell A.J."/>
            <person name="Tsang A."/>
            <person name="Grigoriev I.V."/>
        </authorList>
    </citation>
    <scope>NUCLEOTIDE SEQUENCE [LARGE SCALE GENOMIC DNA]</scope>
    <source>
        <strain evidence="8 9">ATCC 22073</strain>
    </source>
</reference>
<evidence type="ECO:0000256" key="4">
    <source>
        <dbReference type="ARBA" id="ARBA00023295"/>
    </source>
</evidence>
<dbReference type="Pfam" id="PF00734">
    <property type="entry name" value="CBM_1"/>
    <property type="match status" value="1"/>
</dbReference>
<dbReference type="PANTHER" id="PTHR42812">
    <property type="entry name" value="BETA-XYLOSIDASE"/>
    <property type="match status" value="1"/>
</dbReference>
<dbReference type="InterPro" id="IPR013320">
    <property type="entry name" value="ConA-like_dom_sf"/>
</dbReference>
<keyword evidence="4" id="KW-0326">Glycosidase</keyword>
<keyword evidence="2 6" id="KW-0732">Signal</keyword>
<protein>
    <recommendedName>
        <fullName evidence="7">CBM1 domain-containing protein</fullName>
    </recommendedName>
</protein>
<evidence type="ECO:0000256" key="2">
    <source>
        <dbReference type="ARBA" id="ARBA00022729"/>
    </source>
</evidence>
<feature type="domain" description="CBM1" evidence="7">
    <location>
        <begin position="586"/>
        <end position="622"/>
    </location>
</feature>
<dbReference type="SMART" id="SM00236">
    <property type="entry name" value="fCBD"/>
    <property type="match status" value="1"/>
</dbReference>
<dbReference type="SUPFAM" id="SSF75005">
    <property type="entry name" value="Arabinanase/levansucrase/invertase"/>
    <property type="match status" value="1"/>
</dbReference>
<comment type="caution">
    <text evidence="8">The sequence shown here is derived from an EMBL/GenBank/DDBJ whole genome shotgun (WGS) entry which is preliminary data.</text>
</comment>
<gene>
    <name evidence="8" type="ORF">VTJ83DRAFT_1366</name>
</gene>
<dbReference type="EMBL" id="JAZGUE010000001">
    <property type="protein sequence ID" value="KAL2271995.1"/>
    <property type="molecule type" value="Genomic_DNA"/>
</dbReference>
<evidence type="ECO:0000256" key="5">
    <source>
        <dbReference type="SAM" id="MobiDB-lite"/>
    </source>
</evidence>
<dbReference type="PROSITE" id="PS00562">
    <property type="entry name" value="CBM1_1"/>
    <property type="match status" value="1"/>
</dbReference>
<dbReference type="InterPro" id="IPR000254">
    <property type="entry name" value="CBD"/>
</dbReference>
<evidence type="ECO:0000313" key="8">
    <source>
        <dbReference type="EMBL" id="KAL2271995.1"/>
    </source>
</evidence>
<accession>A0ABR4DPI7</accession>
<evidence type="ECO:0000256" key="1">
    <source>
        <dbReference type="ARBA" id="ARBA00009865"/>
    </source>
</evidence>
<dbReference type="InterPro" id="IPR051795">
    <property type="entry name" value="Glycosyl_Hydrlase_43"/>
</dbReference>
<dbReference type="Pfam" id="PF04616">
    <property type="entry name" value="Glyco_hydro_43"/>
    <property type="match status" value="1"/>
</dbReference>
<evidence type="ECO:0000256" key="3">
    <source>
        <dbReference type="ARBA" id="ARBA00022801"/>
    </source>
</evidence>
<name>A0ABR4DPI7_9PEZI</name>
<evidence type="ECO:0000313" key="9">
    <source>
        <dbReference type="Proteomes" id="UP001600064"/>
    </source>
</evidence>
<dbReference type="GeneID" id="98122161"/>
<feature type="compositionally biased region" description="Low complexity" evidence="5">
    <location>
        <begin position="572"/>
        <end position="586"/>
    </location>
</feature>
<feature type="signal peptide" evidence="6">
    <location>
        <begin position="1"/>
        <end position="19"/>
    </location>
</feature>
<organism evidence="8 9">
    <name type="scientific">Remersonia thermophila</name>
    <dbReference type="NCBI Taxonomy" id="72144"/>
    <lineage>
        <taxon>Eukaryota</taxon>
        <taxon>Fungi</taxon>
        <taxon>Dikarya</taxon>
        <taxon>Ascomycota</taxon>
        <taxon>Pezizomycotina</taxon>
        <taxon>Sordariomycetes</taxon>
        <taxon>Sordariomycetidae</taxon>
        <taxon>Sordariales</taxon>
        <taxon>Sordariales incertae sedis</taxon>
        <taxon>Remersonia</taxon>
    </lineage>
</organism>
<evidence type="ECO:0000256" key="6">
    <source>
        <dbReference type="SAM" id="SignalP"/>
    </source>
</evidence>
<dbReference type="InterPro" id="IPR006710">
    <property type="entry name" value="Glyco_hydro_43"/>
</dbReference>
<dbReference type="InterPro" id="IPR035971">
    <property type="entry name" value="CBD_sf"/>
</dbReference>
<dbReference type="RefSeq" id="XP_070870719.1">
    <property type="nucleotide sequence ID" value="XM_071007517.1"/>
</dbReference>
<proteinExistence type="inferred from homology"/>
<keyword evidence="3" id="KW-0378">Hydrolase</keyword>
<dbReference type="Pfam" id="PF17851">
    <property type="entry name" value="GH43_C2"/>
    <property type="match status" value="1"/>
</dbReference>
<keyword evidence="9" id="KW-1185">Reference proteome</keyword>
<feature type="chain" id="PRO_5045477816" description="CBM1 domain-containing protein" evidence="6">
    <location>
        <begin position="20"/>
        <end position="622"/>
    </location>
</feature>
<evidence type="ECO:0000259" key="7">
    <source>
        <dbReference type="PROSITE" id="PS51164"/>
    </source>
</evidence>
<dbReference type="SUPFAM" id="SSF49899">
    <property type="entry name" value="Concanavalin A-like lectins/glucanases"/>
    <property type="match status" value="1"/>
</dbReference>
<dbReference type="InterPro" id="IPR023296">
    <property type="entry name" value="Glyco_hydro_beta-prop_sf"/>
</dbReference>
<feature type="region of interest" description="Disordered" evidence="5">
    <location>
        <begin position="553"/>
        <end position="586"/>
    </location>
</feature>
<dbReference type="Gene3D" id="2.60.120.200">
    <property type="match status" value="1"/>
</dbReference>
<dbReference type="CDD" id="cd09001">
    <property type="entry name" value="GH43_FsAxh1-like"/>
    <property type="match status" value="1"/>
</dbReference>
<dbReference type="PANTHER" id="PTHR42812:SF15">
    <property type="entry name" value="HYDROLASE, PUTATIVE (AFU_ORTHOLOGUE AFUA_2G00930)-RELATED"/>
    <property type="match status" value="1"/>
</dbReference>